<proteinExistence type="predicted"/>
<feature type="chain" id="PRO_5035422259" evidence="1">
    <location>
        <begin position="18"/>
        <end position="141"/>
    </location>
</feature>
<dbReference type="EMBL" id="SWJQ01000105">
    <property type="protein sequence ID" value="TRZ22123.1"/>
    <property type="molecule type" value="Genomic_DNA"/>
</dbReference>
<feature type="signal peptide" evidence="1">
    <location>
        <begin position="1"/>
        <end position="17"/>
    </location>
</feature>
<organism evidence="2 3">
    <name type="scientific">Zosterops borbonicus</name>
    <dbReference type="NCBI Taxonomy" id="364589"/>
    <lineage>
        <taxon>Eukaryota</taxon>
        <taxon>Metazoa</taxon>
        <taxon>Chordata</taxon>
        <taxon>Craniata</taxon>
        <taxon>Vertebrata</taxon>
        <taxon>Euteleostomi</taxon>
        <taxon>Archelosauria</taxon>
        <taxon>Archosauria</taxon>
        <taxon>Dinosauria</taxon>
        <taxon>Saurischia</taxon>
        <taxon>Theropoda</taxon>
        <taxon>Coelurosauria</taxon>
        <taxon>Aves</taxon>
        <taxon>Neognathae</taxon>
        <taxon>Neoaves</taxon>
        <taxon>Telluraves</taxon>
        <taxon>Australaves</taxon>
        <taxon>Passeriformes</taxon>
        <taxon>Sylvioidea</taxon>
        <taxon>Zosteropidae</taxon>
        <taxon>Zosterops</taxon>
    </lineage>
</organism>
<name>A0A8K1GPW0_9PASS</name>
<keyword evidence="1" id="KW-0732">Signal</keyword>
<dbReference type="AlphaFoldDB" id="A0A8K1GPW0"/>
<evidence type="ECO:0000313" key="2">
    <source>
        <dbReference type="EMBL" id="TRZ22123.1"/>
    </source>
</evidence>
<sequence length="141" mass="15916">MLCLLGVMLSVLCLVFSTPVPTACPSSSLFKETIQAVRDLKSKGSSEIVLLNKKMEARGNAANYLEGFIEALKNEALKNRKESVSPILHIVRKLEKIRSYGESCTGWMFDLKKDEEDTLEVYNFFKDLEHLLRFLGENADP</sequence>
<protein>
    <submittedName>
        <fullName evidence="2">Uncharacterized protein</fullName>
    </submittedName>
</protein>
<evidence type="ECO:0000313" key="3">
    <source>
        <dbReference type="Proteomes" id="UP000796761"/>
    </source>
</evidence>
<keyword evidence="3" id="KW-1185">Reference proteome</keyword>
<accession>A0A8K1GPW0</accession>
<gene>
    <name evidence="2" type="ORF">HGM15179_005027</name>
</gene>
<dbReference type="OrthoDB" id="9384695at2759"/>
<comment type="caution">
    <text evidence="2">The sequence shown here is derived from an EMBL/GenBank/DDBJ whole genome shotgun (WGS) entry which is preliminary data.</text>
</comment>
<dbReference type="Proteomes" id="UP000796761">
    <property type="component" value="Unassembled WGS sequence"/>
</dbReference>
<evidence type="ECO:0000256" key="1">
    <source>
        <dbReference type="SAM" id="SignalP"/>
    </source>
</evidence>
<reference evidence="2" key="1">
    <citation type="submission" date="2019-04" db="EMBL/GenBank/DDBJ databases">
        <title>Genome assembly of Zosterops borbonicus 15179.</title>
        <authorList>
            <person name="Leroy T."/>
            <person name="Anselmetti Y."/>
            <person name="Tilak M.-K."/>
            <person name="Nabholz B."/>
        </authorList>
    </citation>
    <scope>NUCLEOTIDE SEQUENCE</scope>
    <source>
        <strain evidence="2">HGM_15179</strain>
        <tissue evidence="2">Muscle</tissue>
    </source>
</reference>